<feature type="compositionally biased region" description="Basic and acidic residues" evidence="1">
    <location>
        <begin position="35"/>
        <end position="60"/>
    </location>
</feature>
<evidence type="ECO:0000256" key="1">
    <source>
        <dbReference type="SAM" id="MobiDB-lite"/>
    </source>
</evidence>
<feature type="compositionally biased region" description="Basic and acidic residues" evidence="1">
    <location>
        <begin position="120"/>
        <end position="144"/>
    </location>
</feature>
<dbReference type="RefSeq" id="WP_053235938.1">
    <property type="nucleotide sequence ID" value="NZ_CP011125.1"/>
</dbReference>
<dbReference type="Pfam" id="PF16789">
    <property type="entry name" value="YscO-like"/>
    <property type="match status" value="1"/>
</dbReference>
<evidence type="ECO:0000313" key="2">
    <source>
        <dbReference type="EMBL" id="AKF08836.1"/>
    </source>
</evidence>
<gene>
    <name evidence="2" type="ORF">DB32_005985</name>
</gene>
<organism evidence="2 3">
    <name type="scientific">Sandaracinus amylolyticus</name>
    <dbReference type="NCBI Taxonomy" id="927083"/>
    <lineage>
        <taxon>Bacteria</taxon>
        <taxon>Pseudomonadati</taxon>
        <taxon>Myxococcota</taxon>
        <taxon>Polyangia</taxon>
        <taxon>Polyangiales</taxon>
        <taxon>Sandaracinaceae</taxon>
        <taxon>Sandaracinus</taxon>
    </lineage>
</organism>
<evidence type="ECO:0000313" key="3">
    <source>
        <dbReference type="Proteomes" id="UP000034883"/>
    </source>
</evidence>
<accession>A0A0F6W6Q7</accession>
<dbReference type="InterPro" id="IPR031869">
    <property type="entry name" value="YscO-like"/>
</dbReference>
<dbReference type="EMBL" id="CP011125">
    <property type="protein sequence ID" value="AKF08836.1"/>
    <property type="molecule type" value="Genomic_DNA"/>
</dbReference>
<reference evidence="2 3" key="1">
    <citation type="submission" date="2015-03" db="EMBL/GenBank/DDBJ databases">
        <title>Genome assembly of Sandaracinus amylolyticus DSM 53668.</title>
        <authorList>
            <person name="Sharma G."/>
            <person name="Subramanian S."/>
        </authorList>
    </citation>
    <scope>NUCLEOTIDE SEQUENCE [LARGE SCALE GENOMIC DNA]</scope>
    <source>
        <strain evidence="2 3">DSM 53668</strain>
    </source>
</reference>
<dbReference type="KEGG" id="samy:DB32_005985"/>
<feature type="region of interest" description="Disordered" evidence="1">
    <location>
        <begin position="120"/>
        <end position="155"/>
    </location>
</feature>
<proteinExistence type="predicted"/>
<dbReference type="InterPro" id="IPR053716">
    <property type="entry name" value="Flag_assembly_chemotaxis_eff"/>
</dbReference>
<dbReference type="STRING" id="927083.DB32_005985"/>
<feature type="region of interest" description="Disordered" evidence="1">
    <location>
        <begin position="86"/>
        <end position="107"/>
    </location>
</feature>
<dbReference type="AlphaFoldDB" id="A0A0F6W6Q7"/>
<name>A0A0F6W6Q7_9BACT</name>
<keyword evidence="3" id="KW-1185">Reference proteome</keyword>
<protein>
    <submittedName>
        <fullName evidence="2">Uncharacterized protein</fullName>
    </submittedName>
</protein>
<dbReference type="Gene3D" id="1.10.287.1700">
    <property type="match status" value="1"/>
</dbReference>
<dbReference type="Proteomes" id="UP000034883">
    <property type="component" value="Chromosome"/>
</dbReference>
<feature type="region of interest" description="Disordered" evidence="1">
    <location>
        <begin position="33"/>
        <end position="60"/>
    </location>
</feature>
<sequence>MSDSRYPLEAARTLRAEEQEVAERALAAAISAHDAAQRARERAEETRRAHAAETERVAREERALDGRTALDLMRLEEWIARRRREERTLASRVSHASETERTSERAVEEARAALATVRAEREAVERHHGAWLDARRRTAEQKEQDEADERASRRR</sequence>